<dbReference type="InterPro" id="IPR006838">
    <property type="entry name" value="ADTRP_AIG1"/>
</dbReference>
<keyword evidence="6 17" id="KW-0472">Membrane</keyword>
<evidence type="ECO:0008006" key="20">
    <source>
        <dbReference type="Google" id="ProtNLM"/>
    </source>
</evidence>
<dbReference type="PANTHER" id="PTHR10989">
    <property type="entry name" value="ANDROGEN-INDUCED PROTEIN 1-RELATED"/>
    <property type="match status" value="1"/>
</dbReference>
<comment type="catalytic activity">
    <reaction evidence="14">
        <text>13-(9Z-octadecenoyloxy)-octadecanoate + H2O = 13-hydroxy-octadecanoate + (9Z)-octadecenoate + H(+)</text>
        <dbReference type="Rhea" id="RHEA:52064"/>
        <dbReference type="ChEBI" id="CHEBI:15377"/>
        <dbReference type="ChEBI" id="CHEBI:15378"/>
        <dbReference type="ChEBI" id="CHEBI:30823"/>
        <dbReference type="ChEBI" id="CHEBI:136303"/>
        <dbReference type="ChEBI" id="CHEBI:136304"/>
    </reaction>
    <physiologicalReaction direction="left-to-right" evidence="14">
        <dbReference type="Rhea" id="RHEA:52065"/>
    </physiologicalReaction>
</comment>
<keyword evidence="5 17" id="KW-1133">Transmembrane helix</keyword>
<evidence type="ECO:0000256" key="13">
    <source>
        <dbReference type="ARBA" id="ARBA00049221"/>
    </source>
</evidence>
<evidence type="ECO:0000256" key="4">
    <source>
        <dbReference type="ARBA" id="ARBA00022692"/>
    </source>
</evidence>
<protein>
    <recommendedName>
        <fullName evidence="20">Androgen-dependent TFPI-regulating protein</fullName>
    </recommendedName>
</protein>
<comment type="catalytic activity">
    <reaction evidence="9">
        <text>9-hexadecanoyloxy-octadecanoate + H2O = 9-hydroxy-octadecanoate + hexadecanoate + H(+)</text>
        <dbReference type="Rhea" id="RHEA:52052"/>
        <dbReference type="ChEBI" id="CHEBI:7896"/>
        <dbReference type="ChEBI" id="CHEBI:15377"/>
        <dbReference type="ChEBI" id="CHEBI:15378"/>
        <dbReference type="ChEBI" id="CHEBI:83670"/>
        <dbReference type="ChEBI" id="CHEBI:136286"/>
    </reaction>
    <physiologicalReaction direction="left-to-right" evidence="9">
        <dbReference type="Rhea" id="RHEA:52053"/>
    </physiologicalReaction>
</comment>
<dbReference type="PANTHER" id="PTHR10989:SF16">
    <property type="entry name" value="AT02829P-RELATED"/>
    <property type="match status" value="1"/>
</dbReference>
<comment type="catalytic activity">
    <reaction evidence="8">
        <text>13-octadecanoyloxy-octadecanoate + H2O = 13-hydroxy-octadecanoate + octadecanoate + H(+)</text>
        <dbReference type="Rhea" id="RHEA:52084"/>
        <dbReference type="ChEBI" id="CHEBI:15377"/>
        <dbReference type="ChEBI" id="CHEBI:15378"/>
        <dbReference type="ChEBI" id="CHEBI:25629"/>
        <dbReference type="ChEBI" id="CHEBI:136304"/>
        <dbReference type="ChEBI" id="CHEBI:136335"/>
    </reaction>
    <physiologicalReaction direction="left-to-right" evidence="8">
        <dbReference type="Rhea" id="RHEA:52085"/>
    </physiologicalReaction>
</comment>
<evidence type="ECO:0000256" key="2">
    <source>
        <dbReference type="ARBA" id="ARBA00004127"/>
    </source>
</evidence>
<feature type="transmembrane region" description="Helical" evidence="17">
    <location>
        <begin position="182"/>
        <end position="201"/>
    </location>
</feature>
<dbReference type="AlphaFoldDB" id="A0A8J9Y6W8"/>
<dbReference type="Pfam" id="PF04750">
    <property type="entry name" value="Far-17a_AIG1"/>
    <property type="match status" value="1"/>
</dbReference>
<evidence type="ECO:0000256" key="5">
    <source>
        <dbReference type="ARBA" id="ARBA00022989"/>
    </source>
</evidence>
<feature type="transmembrane region" description="Helical" evidence="17">
    <location>
        <begin position="213"/>
        <end position="237"/>
    </location>
</feature>
<evidence type="ECO:0000256" key="7">
    <source>
        <dbReference type="ARBA" id="ARBA00047368"/>
    </source>
</evidence>
<evidence type="ECO:0000256" key="15">
    <source>
        <dbReference type="ARBA" id="ARBA00049322"/>
    </source>
</evidence>
<comment type="similarity">
    <text evidence="3">Belongs to the AIG1 family.</text>
</comment>
<evidence type="ECO:0000256" key="1">
    <source>
        <dbReference type="ARBA" id="ARBA00000923"/>
    </source>
</evidence>
<evidence type="ECO:0000256" key="12">
    <source>
        <dbReference type="ARBA" id="ARBA00048800"/>
    </source>
</evidence>
<feature type="transmembrane region" description="Helical" evidence="17">
    <location>
        <begin position="114"/>
        <end position="133"/>
    </location>
</feature>
<evidence type="ECO:0000313" key="18">
    <source>
        <dbReference type="EMBL" id="CAH0716951.1"/>
    </source>
</evidence>
<dbReference type="Proteomes" id="UP000838878">
    <property type="component" value="Chromosome 11"/>
</dbReference>
<comment type="catalytic activity">
    <reaction evidence="16">
        <text>12-(9Z-hexadecenoyloxy)-octadecanoate + H2O = 12-hydroxyoctadecanoate + (9Z)-hexadecenoate + H(+)</text>
        <dbReference type="Rhea" id="RHEA:52072"/>
        <dbReference type="ChEBI" id="CHEBI:15377"/>
        <dbReference type="ChEBI" id="CHEBI:15378"/>
        <dbReference type="ChEBI" id="CHEBI:32372"/>
        <dbReference type="ChEBI" id="CHEBI:84201"/>
        <dbReference type="ChEBI" id="CHEBI:136312"/>
    </reaction>
    <physiologicalReaction direction="left-to-right" evidence="16">
        <dbReference type="Rhea" id="RHEA:52073"/>
    </physiologicalReaction>
</comment>
<gene>
    <name evidence="18" type="ORF">BINO364_LOCUS3612</name>
</gene>
<evidence type="ECO:0000256" key="8">
    <source>
        <dbReference type="ARBA" id="ARBA00047427"/>
    </source>
</evidence>
<evidence type="ECO:0000256" key="3">
    <source>
        <dbReference type="ARBA" id="ARBA00009300"/>
    </source>
</evidence>
<comment type="subcellular location">
    <subcellularLocation>
        <location evidence="2">Endomembrane system</location>
        <topology evidence="2">Multi-pass membrane protein</topology>
    </subcellularLocation>
</comment>
<evidence type="ECO:0000256" key="9">
    <source>
        <dbReference type="ARBA" id="ARBA00047863"/>
    </source>
</evidence>
<comment type="catalytic activity">
    <reaction evidence="10">
        <text>12-octadecanoyloxy-octadecanoate + H2O = 12-hydroxyoctadecanoate + octadecanoate + H(+)</text>
        <dbReference type="Rhea" id="RHEA:52080"/>
        <dbReference type="ChEBI" id="CHEBI:15377"/>
        <dbReference type="ChEBI" id="CHEBI:15378"/>
        <dbReference type="ChEBI" id="CHEBI:25629"/>
        <dbReference type="ChEBI" id="CHEBI:84201"/>
        <dbReference type="ChEBI" id="CHEBI:136330"/>
    </reaction>
    <physiologicalReaction direction="left-to-right" evidence="10">
        <dbReference type="Rhea" id="RHEA:52081"/>
    </physiologicalReaction>
</comment>
<feature type="non-terminal residue" evidence="18">
    <location>
        <position position="1"/>
    </location>
</feature>
<accession>A0A8J9Y6W8</accession>
<comment type="catalytic activity">
    <reaction evidence="1">
        <text>9-(9Z-hexadecenoyloxy)-octadecanoate + H2O = (9Z)-hexadecenoate + 9-hydroxy-octadecanoate + H(+)</text>
        <dbReference type="Rhea" id="RHEA:52068"/>
        <dbReference type="ChEBI" id="CHEBI:15377"/>
        <dbReference type="ChEBI" id="CHEBI:15378"/>
        <dbReference type="ChEBI" id="CHEBI:32372"/>
        <dbReference type="ChEBI" id="CHEBI:136286"/>
        <dbReference type="ChEBI" id="CHEBI:136309"/>
    </reaction>
    <physiologicalReaction direction="left-to-right" evidence="1">
        <dbReference type="Rhea" id="RHEA:52069"/>
    </physiologicalReaction>
</comment>
<keyword evidence="19" id="KW-1185">Reference proteome</keyword>
<dbReference type="OrthoDB" id="1898221at2759"/>
<keyword evidence="4 17" id="KW-0812">Transmembrane</keyword>
<dbReference type="GO" id="GO:0016020">
    <property type="term" value="C:membrane"/>
    <property type="evidence" value="ECO:0007669"/>
    <property type="project" value="InterPro"/>
</dbReference>
<evidence type="ECO:0000313" key="19">
    <source>
        <dbReference type="Proteomes" id="UP000838878"/>
    </source>
</evidence>
<comment type="catalytic activity">
    <reaction evidence="13">
        <text>9-octadecanoyloxy-octadecanoate + H2O = 9-hydroxy-octadecanoate + octadecanoate + H(+)</text>
        <dbReference type="Rhea" id="RHEA:52096"/>
        <dbReference type="ChEBI" id="CHEBI:15377"/>
        <dbReference type="ChEBI" id="CHEBI:15378"/>
        <dbReference type="ChEBI" id="CHEBI:25629"/>
        <dbReference type="ChEBI" id="CHEBI:136286"/>
        <dbReference type="ChEBI" id="CHEBI:136373"/>
    </reaction>
    <physiologicalReaction direction="left-to-right" evidence="13">
        <dbReference type="Rhea" id="RHEA:52097"/>
    </physiologicalReaction>
</comment>
<name>A0A8J9Y6W8_9NEOP</name>
<comment type="catalytic activity">
    <reaction evidence="12">
        <text>9-(9Z-octadecenoyloxy)-octadecanoate + H2O = 9-hydroxy-octadecanoate + (9Z)-octadecenoate + H(+)</text>
        <dbReference type="Rhea" id="RHEA:52048"/>
        <dbReference type="ChEBI" id="CHEBI:15377"/>
        <dbReference type="ChEBI" id="CHEBI:15378"/>
        <dbReference type="ChEBI" id="CHEBI:30823"/>
        <dbReference type="ChEBI" id="CHEBI:136282"/>
        <dbReference type="ChEBI" id="CHEBI:136286"/>
    </reaction>
    <physiologicalReaction direction="left-to-right" evidence="12">
        <dbReference type="Rhea" id="RHEA:52049"/>
    </physiologicalReaction>
</comment>
<evidence type="ECO:0000256" key="17">
    <source>
        <dbReference type="SAM" id="Phobius"/>
    </source>
</evidence>
<reference evidence="18" key="1">
    <citation type="submission" date="2021-12" db="EMBL/GenBank/DDBJ databases">
        <authorList>
            <person name="Martin H S."/>
        </authorList>
    </citation>
    <scope>NUCLEOTIDE SEQUENCE</scope>
</reference>
<comment type="catalytic activity">
    <reaction evidence="7">
        <text>12-hexadecanoyloxy-octadecanoate + H2O = 12-hydroxyoctadecanoate + hexadecanoate + H(+)</text>
        <dbReference type="Rhea" id="RHEA:52056"/>
        <dbReference type="ChEBI" id="CHEBI:7896"/>
        <dbReference type="ChEBI" id="CHEBI:15377"/>
        <dbReference type="ChEBI" id="CHEBI:15378"/>
        <dbReference type="ChEBI" id="CHEBI:83677"/>
        <dbReference type="ChEBI" id="CHEBI:84201"/>
    </reaction>
    <physiologicalReaction direction="left-to-right" evidence="7">
        <dbReference type="Rhea" id="RHEA:52057"/>
    </physiologicalReaction>
</comment>
<evidence type="ECO:0000256" key="10">
    <source>
        <dbReference type="ARBA" id="ARBA00048680"/>
    </source>
</evidence>
<evidence type="ECO:0000256" key="11">
    <source>
        <dbReference type="ARBA" id="ARBA00048701"/>
    </source>
</evidence>
<sequence length="256" mass="30090">IKINIMSSIVYLRILGYVATIAMHVGNMAYLNFNIKKELIDDPELKTFGKLQPRYFTCWTFFLQILHAIVGLICDYLIISNAKNKVYKLPKYLKGFKNTLFSAVLWPSTWSQDVIYTGFLQVVFTVFWSLFLYDRQLIFPTFVDKVLTTTSNHIMHTAIVGVVLWEVIFLPRTEPRSHKRNLFHLTFHLLLYFAVLVYTYIEHGVWIYPIFSKLYGTIFFPILPIIIGVVAIGFYYLQWSLTRLFWGNKSKAKKIR</sequence>
<evidence type="ECO:0000256" key="14">
    <source>
        <dbReference type="ARBA" id="ARBA00049296"/>
    </source>
</evidence>
<evidence type="ECO:0000256" key="16">
    <source>
        <dbReference type="ARBA" id="ARBA00049428"/>
    </source>
</evidence>
<comment type="catalytic activity">
    <reaction evidence="15">
        <text>13-(9Z-hexadecenoyloxy)-octadecanoate + H2O = 13-hydroxy-octadecanoate + (9Z)-hexadecenoate + H(+)</text>
        <dbReference type="Rhea" id="RHEA:52076"/>
        <dbReference type="ChEBI" id="CHEBI:15377"/>
        <dbReference type="ChEBI" id="CHEBI:15378"/>
        <dbReference type="ChEBI" id="CHEBI:32372"/>
        <dbReference type="ChEBI" id="CHEBI:136304"/>
        <dbReference type="ChEBI" id="CHEBI:136315"/>
    </reaction>
    <physiologicalReaction direction="left-to-right" evidence="15">
        <dbReference type="Rhea" id="RHEA:52077"/>
    </physiologicalReaction>
</comment>
<feature type="non-terminal residue" evidence="18">
    <location>
        <position position="256"/>
    </location>
</feature>
<comment type="catalytic activity">
    <reaction evidence="11">
        <text>12-(9Z-octadecenoyloxy)-octadecanoate + H2O = 12-hydroxyoctadecanoate + (9Z)-octadecenoate + H(+)</text>
        <dbReference type="Rhea" id="RHEA:52060"/>
        <dbReference type="ChEBI" id="CHEBI:15377"/>
        <dbReference type="ChEBI" id="CHEBI:15378"/>
        <dbReference type="ChEBI" id="CHEBI:30823"/>
        <dbReference type="ChEBI" id="CHEBI:84201"/>
        <dbReference type="ChEBI" id="CHEBI:136302"/>
    </reaction>
    <physiologicalReaction direction="left-to-right" evidence="11">
        <dbReference type="Rhea" id="RHEA:52061"/>
    </physiologicalReaction>
</comment>
<dbReference type="EMBL" id="OV170231">
    <property type="protein sequence ID" value="CAH0716951.1"/>
    <property type="molecule type" value="Genomic_DNA"/>
</dbReference>
<feature type="transmembrane region" description="Helical" evidence="17">
    <location>
        <begin position="53"/>
        <end position="79"/>
    </location>
</feature>
<feature type="transmembrane region" description="Helical" evidence="17">
    <location>
        <begin position="12"/>
        <end position="33"/>
    </location>
</feature>
<organism evidence="18 19">
    <name type="scientific">Brenthis ino</name>
    <name type="common">lesser marbled fritillary</name>
    <dbReference type="NCBI Taxonomy" id="405034"/>
    <lineage>
        <taxon>Eukaryota</taxon>
        <taxon>Metazoa</taxon>
        <taxon>Ecdysozoa</taxon>
        <taxon>Arthropoda</taxon>
        <taxon>Hexapoda</taxon>
        <taxon>Insecta</taxon>
        <taxon>Pterygota</taxon>
        <taxon>Neoptera</taxon>
        <taxon>Endopterygota</taxon>
        <taxon>Lepidoptera</taxon>
        <taxon>Glossata</taxon>
        <taxon>Ditrysia</taxon>
        <taxon>Papilionoidea</taxon>
        <taxon>Nymphalidae</taxon>
        <taxon>Heliconiinae</taxon>
        <taxon>Argynnini</taxon>
        <taxon>Brenthis</taxon>
    </lineage>
</organism>
<evidence type="ECO:0000256" key="6">
    <source>
        <dbReference type="ARBA" id="ARBA00023136"/>
    </source>
</evidence>
<proteinExistence type="inferred from homology"/>
<feature type="transmembrane region" description="Helical" evidence="17">
    <location>
        <begin position="153"/>
        <end position="170"/>
    </location>
</feature>
<dbReference type="GO" id="GO:0012505">
    <property type="term" value="C:endomembrane system"/>
    <property type="evidence" value="ECO:0007669"/>
    <property type="project" value="UniProtKB-SubCell"/>
</dbReference>